<protein>
    <recommendedName>
        <fullName evidence="5">Rho termination factor N-terminal domain-containing protein</fullName>
    </recommendedName>
</protein>
<keyword evidence="1" id="KW-0175">Coiled coil</keyword>
<organism evidence="3 4">
    <name type="scientific">Lactuca saligna</name>
    <name type="common">Willowleaf lettuce</name>
    <dbReference type="NCBI Taxonomy" id="75948"/>
    <lineage>
        <taxon>Eukaryota</taxon>
        <taxon>Viridiplantae</taxon>
        <taxon>Streptophyta</taxon>
        <taxon>Embryophyta</taxon>
        <taxon>Tracheophyta</taxon>
        <taxon>Spermatophyta</taxon>
        <taxon>Magnoliopsida</taxon>
        <taxon>eudicotyledons</taxon>
        <taxon>Gunneridae</taxon>
        <taxon>Pentapetalae</taxon>
        <taxon>asterids</taxon>
        <taxon>campanulids</taxon>
        <taxon>Asterales</taxon>
        <taxon>Asteraceae</taxon>
        <taxon>Cichorioideae</taxon>
        <taxon>Cichorieae</taxon>
        <taxon>Lactucinae</taxon>
        <taxon>Lactuca</taxon>
    </lineage>
</organism>
<dbReference type="Proteomes" id="UP001177003">
    <property type="component" value="Chromosome 9"/>
</dbReference>
<evidence type="ECO:0000256" key="2">
    <source>
        <dbReference type="SAM" id="MobiDB-lite"/>
    </source>
</evidence>
<evidence type="ECO:0000256" key="1">
    <source>
        <dbReference type="SAM" id="Coils"/>
    </source>
</evidence>
<gene>
    <name evidence="3" type="ORF">LSALG_LOCUS39934</name>
</gene>
<sequence>MKHRQTEETRKNVCDPTAKSSNNDHNDSDLPDRHDVGLTDLVFADNRNNDGCSTRLVAYGDDKKVAADGSWRGDKVVAESKIPVSRTMDGLWDPPDYQAIEDTDCRNDGCQCAFCLANDVAEEAAVNEISCIEVLRILISKADTDIIELEDELMDLLSQLACTDEEFSNMYSMCLRKEIDFLDRSIRKLKDDAGDYLSTTTRKPAESMLDMLMSLFHRYIQKKDKQLADNIKSIASSSCQMHSDIPFSEKKQTGSSSNANQMEKNKKVINTSSLEKHKISQTRVKTEEVEDYKSLSRGSMEKWEYQLVKIKSQTDDESIGSIESSSIPKAYTDRNLNPDDLQEQNVSVSTKIYKRREKLNDSPLMLQTSSRSPCLLIEGADVANKCMDCYKLDDLRAIARQRGLRGYSKLRKIELAQALGIKIVEGKRKQKR</sequence>
<dbReference type="AlphaFoldDB" id="A0AA35ZYQ7"/>
<keyword evidence="4" id="KW-1185">Reference proteome</keyword>
<evidence type="ECO:0000313" key="3">
    <source>
        <dbReference type="EMBL" id="CAI9301379.1"/>
    </source>
</evidence>
<reference evidence="3" key="1">
    <citation type="submission" date="2023-04" db="EMBL/GenBank/DDBJ databases">
        <authorList>
            <person name="Vijverberg K."/>
            <person name="Xiong W."/>
            <person name="Schranz E."/>
        </authorList>
    </citation>
    <scope>NUCLEOTIDE SEQUENCE</scope>
</reference>
<feature type="coiled-coil region" evidence="1">
    <location>
        <begin position="132"/>
        <end position="166"/>
    </location>
</feature>
<evidence type="ECO:0008006" key="5">
    <source>
        <dbReference type="Google" id="ProtNLM"/>
    </source>
</evidence>
<feature type="compositionally biased region" description="Polar residues" evidence="2">
    <location>
        <begin position="253"/>
        <end position="267"/>
    </location>
</feature>
<feature type="region of interest" description="Disordered" evidence="2">
    <location>
        <begin position="247"/>
        <end position="267"/>
    </location>
</feature>
<name>A0AA35ZYQ7_LACSI</name>
<accession>A0AA35ZYQ7</accession>
<feature type="region of interest" description="Disordered" evidence="2">
    <location>
        <begin position="1"/>
        <end position="33"/>
    </location>
</feature>
<feature type="compositionally biased region" description="Basic and acidic residues" evidence="2">
    <location>
        <begin position="22"/>
        <end position="33"/>
    </location>
</feature>
<dbReference type="EMBL" id="OX465085">
    <property type="protein sequence ID" value="CAI9301379.1"/>
    <property type="molecule type" value="Genomic_DNA"/>
</dbReference>
<feature type="compositionally biased region" description="Basic and acidic residues" evidence="2">
    <location>
        <begin position="1"/>
        <end position="13"/>
    </location>
</feature>
<proteinExistence type="predicted"/>
<evidence type="ECO:0000313" key="4">
    <source>
        <dbReference type="Proteomes" id="UP001177003"/>
    </source>
</evidence>